<proteinExistence type="predicted"/>
<gene>
    <name evidence="2" type="ORF">B0I32_108234</name>
</gene>
<dbReference type="Pfam" id="PF12697">
    <property type="entry name" value="Abhydrolase_6"/>
    <property type="match status" value="1"/>
</dbReference>
<dbReference type="PANTHER" id="PTHR37017">
    <property type="entry name" value="AB HYDROLASE-1 DOMAIN-CONTAINING PROTEIN-RELATED"/>
    <property type="match status" value="1"/>
</dbReference>
<dbReference type="Gene3D" id="3.40.50.1820">
    <property type="entry name" value="alpha/beta hydrolase"/>
    <property type="match status" value="1"/>
</dbReference>
<protein>
    <submittedName>
        <fullName evidence="2">Alpha/beta hydrolase family protein</fullName>
    </submittedName>
</protein>
<evidence type="ECO:0000313" key="2">
    <source>
        <dbReference type="EMBL" id="PRX64873.1"/>
    </source>
</evidence>
<evidence type="ECO:0000259" key="1">
    <source>
        <dbReference type="Pfam" id="PF12697"/>
    </source>
</evidence>
<dbReference type="GO" id="GO:0016787">
    <property type="term" value="F:hydrolase activity"/>
    <property type="evidence" value="ECO:0007669"/>
    <property type="project" value="UniProtKB-KW"/>
</dbReference>
<sequence>MSLFIGLESQVNYVFVPGAWHGGWSWHPVAQRVADAGHAGIALTMPGLSAGDDAREPRLADAVTYLVDEVERRGLTDVVLVGHSWGGIPIAGAVPRLRGRLRGIVFVSAFVPRAGESMADAMGPEVGAFLRSTIAASPDHTVSVDFESFRQSLMQDEPEQVQRLVYDLLVPQPGNYMLDALDTVDFAGLPIAYLLAERDRGLAAPGAELAARVGVEPVPLPGTHETILTHPDDVAKALLAALD</sequence>
<dbReference type="SUPFAM" id="SSF53474">
    <property type="entry name" value="alpha/beta-Hydrolases"/>
    <property type="match status" value="1"/>
</dbReference>
<accession>A0A2T0MZR9</accession>
<dbReference type="Proteomes" id="UP000238312">
    <property type="component" value="Unassembled WGS sequence"/>
</dbReference>
<feature type="domain" description="AB hydrolase-1" evidence="1">
    <location>
        <begin position="14"/>
        <end position="237"/>
    </location>
</feature>
<keyword evidence="2" id="KW-0378">Hydrolase</keyword>
<reference evidence="2 3" key="1">
    <citation type="submission" date="2018-03" db="EMBL/GenBank/DDBJ databases">
        <title>Genomic Encyclopedia of Type Strains, Phase III (KMG-III): the genomes of soil and plant-associated and newly described type strains.</title>
        <authorList>
            <person name="Whitman W."/>
        </authorList>
    </citation>
    <scope>NUCLEOTIDE SEQUENCE [LARGE SCALE GENOMIC DNA]</scope>
    <source>
        <strain evidence="2 3">CGMCC 4.7104</strain>
    </source>
</reference>
<name>A0A2T0MZR9_9ACTN</name>
<comment type="caution">
    <text evidence="2">The sequence shown here is derived from an EMBL/GenBank/DDBJ whole genome shotgun (WGS) entry which is preliminary data.</text>
</comment>
<dbReference type="InterPro" id="IPR000073">
    <property type="entry name" value="AB_hydrolase_1"/>
</dbReference>
<dbReference type="AlphaFoldDB" id="A0A2T0MZR9"/>
<dbReference type="PANTHER" id="PTHR37017:SF11">
    <property type="entry name" value="ESTERASE_LIPASE_THIOESTERASE DOMAIN-CONTAINING PROTEIN"/>
    <property type="match status" value="1"/>
</dbReference>
<dbReference type="EMBL" id="PVNG01000008">
    <property type="protein sequence ID" value="PRX64873.1"/>
    <property type="molecule type" value="Genomic_DNA"/>
</dbReference>
<keyword evidence="3" id="KW-1185">Reference proteome</keyword>
<organism evidence="2 3">
    <name type="scientific">Nonomuraea fuscirosea</name>
    <dbReference type="NCBI Taxonomy" id="1291556"/>
    <lineage>
        <taxon>Bacteria</taxon>
        <taxon>Bacillati</taxon>
        <taxon>Actinomycetota</taxon>
        <taxon>Actinomycetes</taxon>
        <taxon>Streptosporangiales</taxon>
        <taxon>Streptosporangiaceae</taxon>
        <taxon>Nonomuraea</taxon>
    </lineage>
</organism>
<dbReference type="InterPro" id="IPR029058">
    <property type="entry name" value="AB_hydrolase_fold"/>
</dbReference>
<evidence type="ECO:0000313" key="3">
    <source>
        <dbReference type="Proteomes" id="UP000238312"/>
    </source>
</evidence>
<dbReference type="InterPro" id="IPR052897">
    <property type="entry name" value="Sec-Metab_Biosynth_Hydrolase"/>
</dbReference>